<proteinExistence type="predicted"/>
<comment type="caution">
    <text evidence="1">The sequence shown here is derived from an EMBL/GenBank/DDBJ whole genome shotgun (WGS) entry which is preliminary data.</text>
</comment>
<gene>
    <name evidence="1" type="ORF">TWF694_008245</name>
</gene>
<evidence type="ECO:0000313" key="2">
    <source>
        <dbReference type="Proteomes" id="UP001365542"/>
    </source>
</evidence>
<dbReference type="AlphaFoldDB" id="A0AAV9XIW9"/>
<dbReference type="InterPro" id="IPR036770">
    <property type="entry name" value="Ankyrin_rpt-contain_sf"/>
</dbReference>
<dbReference type="SUPFAM" id="SSF48403">
    <property type="entry name" value="Ankyrin repeat"/>
    <property type="match status" value="1"/>
</dbReference>
<name>A0AAV9XIW9_9PEZI</name>
<dbReference type="Gene3D" id="1.25.40.20">
    <property type="entry name" value="Ankyrin repeat-containing domain"/>
    <property type="match status" value="1"/>
</dbReference>
<protein>
    <recommendedName>
        <fullName evidence="3">Ankyrin repeat protein</fullName>
    </recommendedName>
</protein>
<accession>A0AAV9XIW9</accession>
<sequence length="356" mass="39867">MGIDLKRNRNRSECFYSTQLPILWNEFTAVDPYEIQIAESQSQRGIHLPTLIEIIDGETNPTKGMSENKSKQVGARNCFLAAYLESLDFKNPNFCLEERFPDLKQFVLDLETFGVNNTQQLLDEALCVTDSHPQFVQYLVERLVQYSRHMSTPQIQSLLRLAIQAKLLPAIQEILNSDSELPIPALFFGAAVWSDDTTILHTIWEAYFLRGGSLDAIECMLIIPICTGNLYNVLKFVDCCDMDINRLLANKFTYIELAACLGRIEIAQVLLQKGAVNNLEKASKFALDSSHFALAAMIKDALDGIYIERSFKPTQHVESGPARPGGHEFPKIDTGISAVGASSKDIFMGWSEDSDS</sequence>
<dbReference type="Proteomes" id="UP001365542">
    <property type="component" value="Unassembled WGS sequence"/>
</dbReference>
<dbReference type="EMBL" id="JAVHJO010000004">
    <property type="protein sequence ID" value="KAK6540862.1"/>
    <property type="molecule type" value="Genomic_DNA"/>
</dbReference>
<organism evidence="1 2">
    <name type="scientific">Orbilia ellipsospora</name>
    <dbReference type="NCBI Taxonomy" id="2528407"/>
    <lineage>
        <taxon>Eukaryota</taxon>
        <taxon>Fungi</taxon>
        <taxon>Dikarya</taxon>
        <taxon>Ascomycota</taxon>
        <taxon>Pezizomycotina</taxon>
        <taxon>Orbiliomycetes</taxon>
        <taxon>Orbiliales</taxon>
        <taxon>Orbiliaceae</taxon>
        <taxon>Orbilia</taxon>
    </lineage>
</organism>
<evidence type="ECO:0000313" key="1">
    <source>
        <dbReference type="EMBL" id="KAK6540862.1"/>
    </source>
</evidence>
<keyword evidence="2" id="KW-1185">Reference proteome</keyword>
<reference evidence="1 2" key="1">
    <citation type="submission" date="2019-10" db="EMBL/GenBank/DDBJ databases">
        <authorList>
            <person name="Palmer J.M."/>
        </authorList>
    </citation>
    <scope>NUCLEOTIDE SEQUENCE [LARGE SCALE GENOMIC DNA]</scope>
    <source>
        <strain evidence="1 2">TWF694</strain>
    </source>
</reference>
<evidence type="ECO:0008006" key="3">
    <source>
        <dbReference type="Google" id="ProtNLM"/>
    </source>
</evidence>